<proteinExistence type="predicted"/>
<keyword evidence="3" id="KW-1185">Reference proteome</keyword>
<feature type="domain" description="Glycosyl hydrolase family 13 catalytic" evidence="1">
    <location>
        <begin position="58"/>
        <end position="565"/>
    </location>
</feature>
<dbReference type="Proteomes" id="UP000033423">
    <property type="component" value="Unassembled WGS sequence"/>
</dbReference>
<dbReference type="GO" id="GO:0016798">
    <property type="term" value="F:hydrolase activity, acting on glycosyl bonds"/>
    <property type="evidence" value="ECO:0007669"/>
    <property type="project" value="UniProtKB-KW"/>
</dbReference>
<gene>
    <name evidence="2" type="ORF">MBAV_002541</name>
</gene>
<dbReference type="EC" id="3.2.1.-" evidence="2"/>
<dbReference type="Gene3D" id="3.20.20.80">
    <property type="entry name" value="Glycosidases"/>
    <property type="match status" value="2"/>
</dbReference>
<comment type="caution">
    <text evidence="2">The sequence shown here is derived from an EMBL/GenBank/DDBJ whole genome shotgun (WGS) entry which is preliminary data.</text>
</comment>
<dbReference type="SMART" id="SM00642">
    <property type="entry name" value="Aamy"/>
    <property type="match status" value="1"/>
</dbReference>
<dbReference type="AlphaFoldDB" id="A0A0F3GTI8"/>
<dbReference type="PANTHER" id="PTHR10357:SF209">
    <property type="entry name" value="PERIPLASMIC ALPHA-AMYLASE"/>
    <property type="match status" value="1"/>
</dbReference>
<accession>A0A0F3GTI8</accession>
<evidence type="ECO:0000313" key="3">
    <source>
        <dbReference type="Proteomes" id="UP000033423"/>
    </source>
</evidence>
<dbReference type="GO" id="GO:0005975">
    <property type="term" value="P:carbohydrate metabolic process"/>
    <property type="evidence" value="ECO:0007669"/>
    <property type="project" value="InterPro"/>
</dbReference>
<dbReference type="EMBL" id="LACI01001102">
    <property type="protein sequence ID" value="KJU85260.1"/>
    <property type="molecule type" value="Genomic_DNA"/>
</dbReference>
<reference evidence="2 3" key="1">
    <citation type="submission" date="2015-02" db="EMBL/GenBank/DDBJ databases">
        <title>Single-cell genomics of uncultivated deep-branching MTB reveals a conserved set of magnetosome genes.</title>
        <authorList>
            <person name="Kolinko S."/>
            <person name="Richter M."/>
            <person name="Glockner F.O."/>
            <person name="Brachmann A."/>
            <person name="Schuler D."/>
        </authorList>
    </citation>
    <scope>NUCLEOTIDE SEQUENCE [LARGE SCALE GENOMIC DNA]</scope>
    <source>
        <strain evidence="2">TM-1</strain>
    </source>
</reference>
<keyword evidence="2" id="KW-0326">Glycosidase</keyword>
<name>A0A0F3GTI8_9BACT</name>
<dbReference type="InterPro" id="IPR006047">
    <property type="entry name" value="GH13_cat_dom"/>
</dbReference>
<protein>
    <submittedName>
        <fullName evidence="2">Glycosyl hydrolase, family 13, subfamily, catalytic region domain protein</fullName>
        <ecNumber evidence="2">3.2.1.-</ecNumber>
    </submittedName>
</protein>
<sequence length="729" mass="81933">MSSLKELLAGSVPKSLKEVDGIIEQARQSQYKEIYGWRAKGVNGVCRDRDWRDEVLYFLLPDRFSNEQTHDRSNMLTLDEIVRLRNLSERPGWDWGKWSESATRWQGGTIKGIRSKLKYLRDLGITALWIGPLFKQRAHQNTFHGYAIQNFLDIDPRFGTREDLIELVEEFHANNIKVVLDVIFNHSGDNWGYEKDGKELDKPSYQPWPKYYGDPNDPELRKYSTKWRNSSDSLTNQMNGLDDGVWPIEFQDFSCYTRAGRGSYGEGDIRETRAQHKRIDFDTLKDFALDNGGTLGNLIKCYQYWIAITNCDGFRIDTLKHVSIEDARNFCNSIKMFAEGIGKCDFFLVGEVGGGEVNQQTYIDYLSVMKSNLNAALDIGEHKNTLAVISLGGSAASSYLNGFKCDTEDFGSHNYIAGRHVSVLDDHDQISKNKERKEVKRFSEIVEDNSPSKNHHIVVPIAIQLFTLGIPCIYYGSEQAIGGIAKSQIKHIPGDFGYGTGDKLLREAMFGPEHPRKSANESMSEQLNSLDTSLPGFGAYGTAGKHCFNTSSPAFVRIKEMLGLRFLYDVIRYGLQYQLLIRLPGNWFVIPNKGGELIVWSRLYAKYQQVICIANPHQFDNRGADVCVNVPSVKKSDNRGAGVASGTQINTIDMVIASGEQANAININAGSYKVILNTAEVGSNADVTYRYNGSHRTGSVVPVKDGSSEYPYIEIRDIQPGEVIILINS</sequence>
<dbReference type="Pfam" id="PF00128">
    <property type="entry name" value="Alpha-amylase"/>
    <property type="match status" value="1"/>
</dbReference>
<keyword evidence="2" id="KW-0378">Hydrolase</keyword>
<dbReference type="SUPFAM" id="SSF51445">
    <property type="entry name" value="(Trans)glycosidases"/>
    <property type="match status" value="1"/>
</dbReference>
<evidence type="ECO:0000259" key="1">
    <source>
        <dbReference type="SMART" id="SM00642"/>
    </source>
</evidence>
<evidence type="ECO:0000313" key="2">
    <source>
        <dbReference type="EMBL" id="KJU85260.1"/>
    </source>
</evidence>
<dbReference type="PANTHER" id="PTHR10357">
    <property type="entry name" value="ALPHA-AMYLASE FAMILY MEMBER"/>
    <property type="match status" value="1"/>
</dbReference>
<organism evidence="2 3">
    <name type="scientific">Candidatus Magnetobacterium bavaricum</name>
    <dbReference type="NCBI Taxonomy" id="29290"/>
    <lineage>
        <taxon>Bacteria</taxon>
        <taxon>Pseudomonadati</taxon>
        <taxon>Nitrospirota</taxon>
        <taxon>Thermodesulfovibrionia</taxon>
        <taxon>Thermodesulfovibrionales</taxon>
        <taxon>Candidatus Magnetobacteriaceae</taxon>
        <taxon>Candidatus Magnetobacterium</taxon>
    </lineage>
</organism>
<dbReference type="InterPro" id="IPR017853">
    <property type="entry name" value="GH"/>
</dbReference>